<evidence type="ECO:0000313" key="3">
    <source>
        <dbReference type="Proteomes" id="UP001565368"/>
    </source>
</evidence>
<evidence type="ECO:0000256" key="1">
    <source>
        <dbReference type="SAM" id="MobiDB-lite"/>
    </source>
</evidence>
<sequence>MATAAAPAAPIPIPDELLQHPAIHEHPAILQLHRQHGGIPANATDEQKEAALNFAHAVAQHAVVGDGTLRRADPSPRRTARVWRSQILGQRDPSVSPSSSPVRYRSRSRAPNVGTVKEEPGVRAPGRRDVQVGADADELHSLENRLNATIQQQHGWHDDLLKRYRQLEHQLGASVERQNAMNTNRTNHYLGRTLVAVKNTRGETIPPELPPLTSVRSIDELKPSHASSWIQYYTGAAPDIKGAGGAVPANVRLALRTCVGIDTVLVQ</sequence>
<gene>
    <name evidence="2" type="ORF">Q8F55_008125</name>
</gene>
<accession>A0ABR3PVR9</accession>
<feature type="compositionally biased region" description="Low complexity" evidence="1">
    <location>
        <begin position="93"/>
        <end position="103"/>
    </location>
</feature>
<organism evidence="2 3">
    <name type="scientific">Vanrija albida</name>
    <dbReference type="NCBI Taxonomy" id="181172"/>
    <lineage>
        <taxon>Eukaryota</taxon>
        <taxon>Fungi</taxon>
        <taxon>Dikarya</taxon>
        <taxon>Basidiomycota</taxon>
        <taxon>Agaricomycotina</taxon>
        <taxon>Tremellomycetes</taxon>
        <taxon>Trichosporonales</taxon>
        <taxon>Trichosporonaceae</taxon>
        <taxon>Vanrija</taxon>
    </lineage>
</organism>
<name>A0ABR3PVR9_9TREE</name>
<dbReference type="GeneID" id="95989168"/>
<dbReference type="Proteomes" id="UP001565368">
    <property type="component" value="Unassembled WGS sequence"/>
</dbReference>
<keyword evidence="3" id="KW-1185">Reference proteome</keyword>
<comment type="caution">
    <text evidence="2">The sequence shown here is derived from an EMBL/GenBank/DDBJ whole genome shotgun (WGS) entry which is preliminary data.</text>
</comment>
<reference evidence="2 3" key="1">
    <citation type="submission" date="2023-08" db="EMBL/GenBank/DDBJ databases">
        <title>Annotated Genome Sequence of Vanrija albida AlHP1.</title>
        <authorList>
            <person name="Herzog R."/>
        </authorList>
    </citation>
    <scope>NUCLEOTIDE SEQUENCE [LARGE SCALE GENOMIC DNA]</scope>
    <source>
        <strain evidence="2 3">AlHP1</strain>
    </source>
</reference>
<evidence type="ECO:0000313" key="2">
    <source>
        <dbReference type="EMBL" id="KAL1406426.1"/>
    </source>
</evidence>
<proteinExistence type="predicted"/>
<protein>
    <submittedName>
        <fullName evidence="2">Uncharacterized protein</fullName>
    </submittedName>
</protein>
<dbReference type="RefSeq" id="XP_069206370.1">
    <property type="nucleotide sequence ID" value="XM_069356529.1"/>
</dbReference>
<feature type="region of interest" description="Disordered" evidence="1">
    <location>
        <begin position="87"/>
        <end position="122"/>
    </location>
</feature>
<dbReference type="EMBL" id="JBBXJM010000006">
    <property type="protein sequence ID" value="KAL1406426.1"/>
    <property type="molecule type" value="Genomic_DNA"/>
</dbReference>